<feature type="compositionally biased region" description="Basic and acidic residues" evidence="1">
    <location>
        <begin position="1"/>
        <end position="22"/>
    </location>
</feature>
<evidence type="ECO:0000313" key="2">
    <source>
        <dbReference type="EMBL" id="RRT65326.1"/>
    </source>
</evidence>
<feature type="region of interest" description="Disordered" evidence="1">
    <location>
        <begin position="1"/>
        <end position="34"/>
    </location>
</feature>
<reference evidence="2 3" key="1">
    <citation type="journal article" date="2014" name="Agronomy (Basel)">
        <title>A Draft Genome Sequence for Ensete ventricosum, the Drought-Tolerant Tree Against Hunger.</title>
        <authorList>
            <person name="Harrison J."/>
            <person name="Moore K.A."/>
            <person name="Paszkiewicz K."/>
            <person name="Jones T."/>
            <person name="Grant M."/>
            <person name="Ambacheew D."/>
            <person name="Muzemil S."/>
            <person name="Studholme D.J."/>
        </authorList>
    </citation>
    <scope>NUCLEOTIDE SEQUENCE [LARGE SCALE GENOMIC DNA]</scope>
</reference>
<organism evidence="2 3">
    <name type="scientific">Ensete ventricosum</name>
    <name type="common">Abyssinian banana</name>
    <name type="synonym">Musa ensete</name>
    <dbReference type="NCBI Taxonomy" id="4639"/>
    <lineage>
        <taxon>Eukaryota</taxon>
        <taxon>Viridiplantae</taxon>
        <taxon>Streptophyta</taxon>
        <taxon>Embryophyta</taxon>
        <taxon>Tracheophyta</taxon>
        <taxon>Spermatophyta</taxon>
        <taxon>Magnoliopsida</taxon>
        <taxon>Liliopsida</taxon>
        <taxon>Zingiberales</taxon>
        <taxon>Musaceae</taxon>
        <taxon>Ensete</taxon>
    </lineage>
</organism>
<comment type="caution">
    <text evidence="2">The sequence shown here is derived from an EMBL/GenBank/DDBJ whole genome shotgun (WGS) entry which is preliminary data.</text>
</comment>
<evidence type="ECO:0000313" key="3">
    <source>
        <dbReference type="Proteomes" id="UP000287651"/>
    </source>
</evidence>
<sequence length="68" mass="8103">KYSEMGDAKDDVDAEFQERGVNEADSDDEAYDQYDCKPTEKEGVFYDFRRNSRSVRSTILHFQVRKKW</sequence>
<feature type="non-terminal residue" evidence="2">
    <location>
        <position position="1"/>
    </location>
</feature>
<name>A0A426ZMW8_ENSVE</name>
<dbReference type="EMBL" id="AMZH03005851">
    <property type="protein sequence ID" value="RRT65326.1"/>
    <property type="molecule type" value="Genomic_DNA"/>
</dbReference>
<gene>
    <name evidence="2" type="ORF">B296_00013126</name>
</gene>
<proteinExistence type="predicted"/>
<dbReference type="Proteomes" id="UP000287651">
    <property type="component" value="Unassembled WGS sequence"/>
</dbReference>
<evidence type="ECO:0000256" key="1">
    <source>
        <dbReference type="SAM" id="MobiDB-lite"/>
    </source>
</evidence>
<accession>A0A426ZMW8</accession>
<protein>
    <submittedName>
        <fullName evidence="2">Uncharacterized protein</fullName>
    </submittedName>
</protein>
<dbReference type="AlphaFoldDB" id="A0A426ZMW8"/>